<dbReference type="EMBL" id="UINC01003441">
    <property type="protein sequence ID" value="SVA06352.1"/>
    <property type="molecule type" value="Genomic_DNA"/>
</dbReference>
<sequence length="442" mass="51723">MVEPKSLTQIISEKDFLTLAEVPCEQFLNVFFLFKRRNEGKKDISRKFYSNLTQEAEYLENFMDQYGARENKKWSFFVECLASIRNLSIAAFFTRHILDRYPYYNLRESSETGNEFKNASTGVLRFLNQSILNLLRELYATLEGNGLNVSIDTDIQVEFTEIESNTRLPRNIAEDEVKDEEERVIEVCEKIKHISRLMNDSKICRIENKNELKLAVLKKYNEKRARMHKNLIHNVQSDFDTHIKNTKIEVAHQELKVLRGYVSMPLHLLEVSLWLAHFYERHEDEIRPGENRTRISMVVNKDVLLDKIINFGFFYSQYFINEGNKLADEILKCFTKILKVELPVPKPLGFHARPCTLISIIARQYEDMDLSVIVDEEKFNAKSVMSLLQVGGIIADKGYQTILFEGDKRAIDDIKLLAKHNYCENGEIPSRLSYLREYQKSE</sequence>
<dbReference type="Gene3D" id="3.30.1340.10">
    <property type="entry name" value="HPr-like"/>
    <property type="match status" value="1"/>
</dbReference>
<dbReference type="Pfam" id="PF00381">
    <property type="entry name" value="PTS-HPr"/>
    <property type="match status" value="1"/>
</dbReference>
<dbReference type="InterPro" id="IPR000032">
    <property type="entry name" value="HPr-like"/>
</dbReference>
<gene>
    <name evidence="2" type="ORF">METZ01_LOCUS59206</name>
</gene>
<evidence type="ECO:0000313" key="2">
    <source>
        <dbReference type="EMBL" id="SVA06352.1"/>
    </source>
</evidence>
<reference evidence="2" key="1">
    <citation type="submission" date="2018-05" db="EMBL/GenBank/DDBJ databases">
        <authorList>
            <person name="Lanie J.A."/>
            <person name="Ng W.-L."/>
            <person name="Kazmierczak K.M."/>
            <person name="Andrzejewski T.M."/>
            <person name="Davidsen T.M."/>
            <person name="Wayne K.J."/>
            <person name="Tettelin H."/>
            <person name="Glass J.I."/>
            <person name="Rusch D."/>
            <person name="Podicherti R."/>
            <person name="Tsui H.-C.T."/>
            <person name="Winkler M.E."/>
        </authorList>
    </citation>
    <scope>NUCLEOTIDE SEQUENCE</scope>
</reference>
<organism evidence="2">
    <name type="scientific">marine metagenome</name>
    <dbReference type="NCBI Taxonomy" id="408172"/>
    <lineage>
        <taxon>unclassified sequences</taxon>
        <taxon>metagenomes</taxon>
        <taxon>ecological metagenomes</taxon>
    </lineage>
</organism>
<proteinExistence type="predicted"/>
<protein>
    <recommendedName>
        <fullName evidence="1">HPr domain-containing protein</fullName>
    </recommendedName>
</protein>
<dbReference type="AlphaFoldDB" id="A0A381SQT2"/>
<dbReference type="InterPro" id="IPR035895">
    <property type="entry name" value="HPr-like_sf"/>
</dbReference>
<evidence type="ECO:0000259" key="1">
    <source>
        <dbReference type="Pfam" id="PF00381"/>
    </source>
</evidence>
<feature type="domain" description="HPr" evidence="1">
    <location>
        <begin position="341"/>
        <end position="391"/>
    </location>
</feature>
<accession>A0A381SQT2</accession>
<name>A0A381SQT2_9ZZZZ</name>
<dbReference type="SUPFAM" id="SSF55594">
    <property type="entry name" value="HPr-like"/>
    <property type="match status" value="1"/>
</dbReference>